<evidence type="ECO:0000256" key="1">
    <source>
        <dbReference type="SAM" id="SignalP"/>
    </source>
</evidence>
<gene>
    <name evidence="2" type="ORF">GT003_18870</name>
</gene>
<comment type="caution">
    <text evidence="2">The sequence shown here is derived from an EMBL/GenBank/DDBJ whole genome shotgun (WGS) entry which is preliminary data.</text>
</comment>
<dbReference type="OrthoDB" id="2475185at2"/>
<dbReference type="Proteomes" id="UP000558113">
    <property type="component" value="Unassembled WGS sequence"/>
</dbReference>
<dbReference type="AlphaFoldDB" id="A0A7X4YR90"/>
<dbReference type="EMBL" id="JAAAMU010000010">
    <property type="protein sequence ID" value="NBC71063.1"/>
    <property type="molecule type" value="Genomic_DNA"/>
</dbReference>
<sequence length="305" mass="33501">MRNWTAMIAAVLSALLLTTLSPQAASASTASVPTASVQAVDAPLQQHVHNWAEALSNQPAFKAWKTAATTIVPLGPGTHGWLATFTAAGKPVGYMIVNARPEGGYALGEYGAGSHPAFDPNTMYNALLRQGLIGSYSEIAKKPLHLERLYLSPMLAAWKWTAPNAETYYLDAWTGEALPITDSAWSAQTVSRKPEAWSGEKPKAELSKLAAAKTNQSFDPFERMPWLNQAPLSNQQVAKLTGMLDKLAQIRYTAELFKSSVLYVLPAVGYHRWNNDKLFVAFEQSFPGTRYIPIEALNREGRFYR</sequence>
<evidence type="ECO:0000313" key="2">
    <source>
        <dbReference type="EMBL" id="NBC71063.1"/>
    </source>
</evidence>
<keyword evidence="3" id="KW-1185">Reference proteome</keyword>
<dbReference type="RefSeq" id="WP_161700660.1">
    <property type="nucleotide sequence ID" value="NZ_JAAAMU010000010.1"/>
</dbReference>
<feature type="chain" id="PRO_5038744813" evidence="1">
    <location>
        <begin position="25"/>
        <end position="305"/>
    </location>
</feature>
<feature type="signal peptide" evidence="1">
    <location>
        <begin position="1"/>
        <end position="24"/>
    </location>
</feature>
<proteinExistence type="predicted"/>
<organism evidence="2 3">
    <name type="scientific">Paenibacillus sacheonensis</name>
    <dbReference type="NCBI Taxonomy" id="742054"/>
    <lineage>
        <taxon>Bacteria</taxon>
        <taxon>Bacillati</taxon>
        <taxon>Bacillota</taxon>
        <taxon>Bacilli</taxon>
        <taxon>Bacillales</taxon>
        <taxon>Paenibacillaceae</taxon>
        <taxon>Paenibacillus</taxon>
    </lineage>
</organism>
<keyword evidence="1" id="KW-0732">Signal</keyword>
<accession>A0A7X4YR90</accession>
<reference evidence="2 3" key="1">
    <citation type="submission" date="2020-01" db="EMBL/GenBank/DDBJ databases">
        <title>Paenibacillus soybeanensis sp. nov. isolated from the nodules of soybean (Glycine max(L.) Merr).</title>
        <authorList>
            <person name="Wang H."/>
        </authorList>
    </citation>
    <scope>NUCLEOTIDE SEQUENCE [LARGE SCALE GENOMIC DNA]</scope>
    <source>
        <strain evidence="2 3">DSM 23054</strain>
    </source>
</reference>
<name>A0A7X4YR90_9BACL</name>
<protein>
    <submittedName>
        <fullName evidence="2">Uncharacterized protein</fullName>
    </submittedName>
</protein>
<evidence type="ECO:0000313" key="3">
    <source>
        <dbReference type="Proteomes" id="UP000558113"/>
    </source>
</evidence>